<accession>A0A699HLA2</accession>
<feature type="compositionally biased region" description="Acidic residues" evidence="1">
    <location>
        <begin position="156"/>
        <end position="169"/>
    </location>
</feature>
<feature type="region of interest" description="Disordered" evidence="1">
    <location>
        <begin position="136"/>
        <end position="182"/>
    </location>
</feature>
<dbReference type="PANTHER" id="PTHR31286">
    <property type="entry name" value="GLYCINE-RICH CELL WALL STRUCTURAL PROTEIN 1.8-LIKE"/>
    <property type="match status" value="1"/>
</dbReference>
<dbReference type="InterPro" id="IPR040256">
    <property type="entry name" value="At4g02000-like"/>
</dbReference>
<feature type="compositionally biased region" description="Basic and acidic residues" evidence="1">
    <location>
        <begin position="170"/>
        <end position="182"/>
    </location>
</feature>
<dbReference type="EMBL" id="BKCJ010166962">
    <property type="protein sequence ID" value="GEY29682.1"/>
    <property type="molecule type" value="Genomic_DNA"/>
</dbReference>
<dbReference type="PANTHER" id="PTHR31286:SF99">
    <property type="entry name" value="DUF4283 DOMAIN-CONTAINING PROTEIN"/>
    <property type="match status" value="1"/>
</dbReference>
<comment type="caution">
    <text evidence="2">The sequence shown here is derived from an EMBL/GenBank/DDBJ whole genome shotgun (WGS) entry which is preliminary data.</text>
</comment>
<gene>
    <name evidence="2" type="ORF">Tci_401656</name>
</gene>
<reference evidence="2" key="1">
    <citation type="journal article" date="2019" name="Sci. Rep.">
        <title>Draft genome of Tanacetum cinerariifolium, the natural source of mosquito coil.</title>
        <authorList>
            <person name="Yamashiro T."/>
            <person name="Shiraishi A."/>
            <person name="Satake H."/>
            <person name="Nakayama K."/>
        </authorList>
    </citation>
    <scope>NUCLEOTIDE SEQUENCE</scope>
</reference>
<protein>
    <submittedName>
        <fullName evidence="2">Uncharacterized protein</fullName>
    </submittedName>
</protein>
<name>A0A699HLA2_TANCI</name>
<feature type="compositionally biased region" description="Polar residues" evidence="1">
    <location>
        <begin position="139"/>
        <end position="149"/>
    </location>
</feature>
<proteinExistence type="predicted"/>
<organism evidence="2">
    <name type="scientific">Tanacetum cinerariifolium</name>
    <name type="common">Dalmatian daisy</name>
    <name type="synonym">Chrysanthemum cinerariifolium</name>
    <dbReference type="NCBI Taxonomy" id="118510"/>
    <lineage>
        <taxon>Eukaryota</taxon>
        <taxon>Viridiplantae</taxon>
        <taxon>Streptophyta</taxon>
        <taxon>Embryophyta</taxon>
        <taxon>Tracheophyta</taxon>
        <taxon>Spermatophyta</taxon>
        <taxon>Magnoliopsida</taxon>
        <taxon>eudicotyledons</taxon>
        <taxon>Gunneridae</taxon>
        <taxon>Pentapetalae</taxon>
        <taxon>asterids</taxon>
        <taxon>campanulids</taxon>
        <taxon>Asterales</taxon>
        <taxon>Asteraceae</taxon>
        <taxon>Asteroideae</taxon>
        <taxon>Anthemideae</taxon>
        <taxon>Anthemidinae</taxon>
        <taxon>Tanacetum</taxon>
    </lineage>
</organism>
<evidence type="ECO:0000256" key="1">
    <source>
        <dbReference type="SAM" id="MobiDB-lite"/>
    </source>
</evidence>
<sequence length="182" mass="20528">MESMLENRPWLILNVPLIIRMWSPLVNVSKEDLKSVPSWVKLHDVPMKTFIEDGLSSIAIKHGSPLMLDINTASMCTIFMLARRHKDTNSNKVTSNNDYGLKVMVDVASSNGMKVVTSNPFDVLNMVEKDIEVAHHDSVNSTSEDVNVENSKDVSLDNEDNDSENDVKDDDNKTEFQDTQKF</sequence>
<evidence type="ECO:0000313" key="2">
    <source>
        <dbReference type="EMBL" id="GEY29682.1"/>
    </source>
</evidence>
<dbReference type="AlphaFoldDB" id="A0A699HLA2"/>